<proteinExistence type="predicted"/>
<gene>
    <name evidence="1" type="ORF">BCR44DRAFT_1044169</name>
</gene>
<sequence length="74" mass="8355">MLNKCLARVLWAASANESSSGSCVSLLRLHKKHRVASKSFLRRSLVMRTSTRTWPTVIQKLPCNTRCVDGMDIH</sequence>
<name>A0A1Y2HRY2_9FUNG</name>
<evidence type="ECO:0000313" key="2">
    <source>
        <dbReference type="Proteomes" id="UP000193411"/>
    </source>
</evidence>
<accession>A0A1Y2HRY2</accession>
<dbReference type="AlphaFoldDB" id="A0A1Y2HRY2"/>
<comment type="caution">
    <text evidence="1">The sequence shown here is derived from an EMBL/GenBank/DDBJ whole genome shotgun (WGS) entry which is preliminary data.</text>
</comment>
<evidence type="ECO:0000313" key="1">
    <source>
        <dbReference type="EMBL" id="ORZ37348.1"/>
    </source>
</evidence>
<reference evidence="1 2" key="1">
    <citation type="submission" date="2016-07" db="EMBL/GenBank/DDBJ databases">
        <title>Pervasive Adenine N6-methylation of Active Genes in Fungi.</title>
        <authorList>
            <consortium name="DOE Joint Genome Institute"/>
            <person name="Mondo S.J."/>
            <person name="Dannebaum R.O."/>
            <person name="Kuo R.C."/>
            <person name="Labutti K."/>
            <person name="Haridas S."/>
            <person name="Kuo A."/>
            <person name="Salamov A."/>
            <person name="Ahrendt S.R."/>
            <person name="Lipzen A."/>
            <person name="Sullivan W."/>
            <person name="Andreopoulos W.B."/>
            <person name="Clum A."/>
            <person name="Lindquist E."/>
            <person name="Daum C."/>
            <person name="Ramamoorthy G.K."/>
            <person name="Gryganskyi A."/>
            <person name="Culley D."/>
            <person name="Magnuson J.K."/>
            <person name="James T.Y."/>
            <person name="O'Malley M.A."/>
            <person name="Stajich J.E."/>
            <person name="Spatafora J.W."/>
            <person name="Visel A."/>
            <person name="Grigoriev I.V."/>
        </authorList>
    </citation>
    <scope>NUCLEOTIDE SEQUENCE [LARGE SCALE GENOMIC DNA]</scope>
    <source>
        <strain evidence="1 2">PL171</strain>
    </source>
</reference>
<organism evidence="1 2">
    <name type="scientific">Catenaria anguillulae PL171</name>
    <dbReference type="NCBI Taxonomy" id="765915"/>
    <lineage>
        <taxon>Eukaryota</taxon>
        <taxon>Fungi</taxon>
        <taxon>Fungi incertae sedis</taxon>
        <taxon>Blastocladiomycota</taxon>
        <taxon>Blastocladiomycetes</taxon>
        <taxon>Blastocladiales</taxon>
        <taxon>Catenariaceae</taxon>
        <taxon>Catenaria</taxon>
    </lineage>
</organism>
<dbReference type="EMBL" id="MCFL01000013">
    <property type="protein sequence ID" value="ORZ37348.1"/>
    <property type="molecule type" value="Genomic_DNA"/>
</dbReference>
<keyword evidence="2" id="KW-1185">Reference proteome</keyword>
<dbReference type="Proteomes" id="UP000193411">
    <property type="component" value="Unassembled WGS sequence"/>
</dbReference>
<protein>
    <submittedName>
        <fullName evidence="1">Uncharacterized protein</fullName>
    </submittedName>
</protein>